<keyword evidence="2" id="KW-0812">Transmembrane</keyword>
<evidence type="ECO:0000256" key="2">
    <source>
        <dbReference type="SAM" id="Phobius"/>
    </source>
</evidence>
<sequence length="221" mass="22610">MSKYPSDEFDRVPEYTDRQGVHRLDAGMAPVKRGGLWPLMLFGVAALIIGIVAFTLLRPQFGAEPTAGSDASSSATQSGEPAAESSEGDDGGSPAAEDGQDGAGQGGEDGGDASDPATGEDEQSEQPGESGAVDQGIAVGVYNASTEPGLAGTRADALRAAGYTEVVTGNWTRQVEPTVVYYRGEASAATARAIADELGIATIYQTENIPLEISVVLGTVN</sequence>
<dbReference type="Gene3D" id="3.30.70.2390">
    <property type="match status" value="1"/>
</dbReference>
<dbReference type="RefSeq" id="WP_344881140.1">
    <property type="nucleotide sequence ID" value="NZ_BAABCJ010000001.1"/>
</dbReference>
<protein>
    <recommendedName>
        <fullName evidence="3">LytR/CpsA/Psr regulator C-terminal domain-containing protein</fullName>
    </recommendedName>
</protein>
<feature type="domain" description="LytR/CpsA/Psr regulator C-terminal" evidence="3">
    <location>
        <begin position="137"/>
        <end position="219"/>
    </location>
</feature>
<gene>
    <name evidence="4" type="ORF">GCM10022377_11260</name>
</gene>
<reference evidence="5" key="1">
    <citation type="journal article" date="2019" name="Int. J. Syst. Evol. Microbiol.">
        <title>The Global Catalogue of Microorganisms (GCM) 10K type strain sequencing project: providing services to taxonomists for standard genome sequencing and annotation.</title>
        <authorList>
            <consortium name="The Broad Institute Genomics Platform"/>
            <consortium name="The Broad Institute Genome Sequencing Center for Infectious Disease"/>
            <person name="Wu L."/>
            <person name="Ma J."/>
        </authorList>
    </citation>
    <scope>NUCLEOTIDE SEQUENCE [LARGE SCALE GENOMIC DNA]</scope>
    <source>
        <strain evidence="5">JCM 16961</strain>
    </source>
</reference>
<feature type="region of interest" description="Disordered" evidence="1">
    <location>
        <begin position="63"/>
        <end position="131"/>
    </location>
</feature>
<evidence type="ECO:0000313" key="4">
    <source>
        <dbReference type="EMBL" id="GAA3699925.1"/>
    </source>
</evidence>
<name>A0ABP7D2G5_9MICC</name>
<dbReference type="Proteomes" id="UP001501536">
    <property type="component" value="Unassembled WGS sequence"/>
</dbReference>
<dbReference type="EMBL" id="BAABCJ010000001">
    <property type="protein sequence ID" value="GAA3699925.1"/>
    <property type="molecule type" value="Genomic_DNA"/>
</dbReference>
<feature type="compositionally biased region" description="Polar residues" evidence="1">
    <location>
        <begin position="69"/>
        <end position="79"/>
    </location>
</feature>
<feature type="transmembrane region" description="Helical" evidence="2">
    <location>
        <begin position="36"/>
        <end position="57"/>
    </location>
</feature>
<evidence type="ECO:0000256" key="1">
    <source>
        <dbReference type="SAM" id="MobiDB-lite"/>
    </source>
</evidence>
<accession>A0ABP7D2G5</accession>
<organism evidence="4 5">
    <name type="scientific">Zhihengliuella alba</name>
    <dbReference type="NCBI Taxonomy" id="547018"/>
    <lineage>
        <taxon>Bacteria</taxon>
        <taxon>Bacillati</taxon>
        <taxon>Actinomycetota</taxon>
        <taxon>Actinomycetes</taxon>
        <taxon>Micrococcales</taxon>
        <taxon>Micrococcaceae</taxon>
        <taxon>Zhihengliuella</taxon>
    </lineage>
</organism>
<proteinExistence type="predicted"/>
<keyword evidence="5" id="KW-1185">Reference proteome</keyword>
<comment type="caution">
    <text evidence="4">The sequence shown here is derived from an EMBL/GenBank/DDBJ whole genome shotgun (WGS) entry which is preliminary data.</text>
</comment>
<evidence type="ECO:0000313" key="5">
    <source>
        <dbReference type="Proteomes" id="UP001501536"/>
    </source>
</evidence>
<dbReference type="InterPro" id="IPR027381">
    <property type="entry name" value="LytR/CpsA/Psr_C"/>
</dbReference>
<dbReference type="Pfam" id="PF13399">
    <property type="entry name" value="LytR_C"/>
    <property type="match status" value="1"/>
</dbReference>
<keyword evidence="2" id="KW-0472">Membrane</keyword>
<evidence type="ECO:0000259" key="3">
    <source>
        <dbReference type="Pfam" id="PF13399"/>
    </source>
</evidence>
<keyword evidence="2" id="KW-1133">Transmembrane helix</keyword>